<dbReference type="GO" id="GO:0008531">
    <property type="term" value="F:riboflavin kinase activity"/>
    <property type="evidence" value="ECO:0007669"/>
    <property type="project" value="UniProtKB-UniRule"/>
</dbReference>
<dbReference type="Proteomes" id="UP000324143">
    <property type="component" value="Unassembled WGS sequence"/>
</dbReference>
<comment type="pathway">
    <text evidence="2 14">Cofactor biosynthesis; FMN biosynthesis; FMN from riboflavin (ATP route): step 1/1.</text>
</comment>
<dbReference type="InterPro" id="IPR002606">
    <property type="entry name" value="Riboflavin_kinase_bac"/>
</dbReference>
<dbReference type="GO" id="GO:0009231">
    <property type="term" value="P:riboflavin biosynthetic process"/>
    <property type="evidence" value="ECO:0007669"/>
    <property type="project" value="InterPro"/>
</dbReference>
<organism evidence="16 17">
    <name type="scientific">Candidatus Mcinerneyibacterium aminivorans</name>
    <dbReference type="NCBI Taxonomy" id="2703815"/>
    <lineage>
        <taxon>Bacteria</taxon>
        <taxon>Candidatus Macinerneyibacteriota</taxon>
        <taxon>Candidatus Mcinerneyibacteria</taxon>
        <taxon>Candidatus Mcinerneyibacteriales</taxon>
        <taxon>Candidatus Mcinerneyibacteriaceae</taxon>
        <taxon>Candidatus Mcinerneyibacterium</taxon>
    </lineage>
</organism>
<dbReference type="PANTHER" id="PTHR22749">
    <property type="entry name" value="RIBOFLAVIN KINASE/FMN ADENYLYLTRANSFERASE"/>
    <property type="match status" value="1"/>
</dbReference>
<dbReference type="InterPro" id="IPR015865">
    <property type="entry name" value="Riboflavin_kinase_bac/euk"/>
</dbReference>
<evidence type="ECO:0000256" key="2">
    <source>
        <dbReference type="ARBA" id="ARBA00005201"/>
    </source>
</evidence>
<dbReference type="InterPro" id="IPR023465">
    <property type="entry name" value="Riboflavin_kinase_dom_sf"/>
</dbReference>
<sequence>MKEFNSINEVEDKNYVVSVGMYDGVHLGHQRLIEKLKEKSQQLNLENLIVTFEIHPKTVLNANPPKLLMTKEDKKHYLEKLGVDNVLFLNFNKQISEMGAEKFVKRILVNKLNASAIIIGENHRFGNKQKGDYHFLKEIAGKYNFEVYKVPIVKFENKRISSTWVRKTVLEGKLRLTKELLNRFYFIKGYVESGSGRGKRLGYPTANIEGVETKLPLDGIYSSYVEYDSKRYPAMSYIGYAPTYEGEKRKVEVHIFDFNDNIYGEELKVYFVAKIRNEEYFSTEEDLKKKLMIDKNVTLSILADEDLLF</sequence>
<dbReference type="EC" id="2.7.7.2" evidence="14"/>
<evidence type="ECO:0000256" key="7">
    <source>
        <dbReference type="ARBA" id="ARBA00022741"/>
    </source>
</evidence>
<comment type="catalytic activity">
    <reaction evidence="12 14">
        <text>riboflavin + ATP = FMN + ADP + H(+)</text>
        <dbReference type="Rhea" id="RHEA:14357"/>
        <dbReference type="ChEBI" id="CHEBI:15378"/>
        <dbReference type="ChEBI" id="CHEBI:30616"/>
        <dbReference type="ChEBI" id="CHEBI:57986"/>
        <dbReference type="ChEBI" id="CHEBI:58210"/>
        <dbReference type="ChEBI" id="CHEBI:456216"/>
        <dbReference type="EC" id="2.7.1.26"/>
    </reaction>
</comment>
<feature type="domain" description="Riboflavin kinase" evidence="15">
    <location>
        <begin position="180"/>
        <end position="303"/>
    </location>
</feature>
<protein>
    <recommendedName>
        <fullName evidence="14">Riboflavin biosynthesis protein</fullName>
    </recommendedName>
    <domain>
        <recommendedName>
            <fullName evidence="14">Riboflavin kinase</fullName>
            <ecNumber evidence="14">2.7.1.26</ecNumber>
        </recommendedName>
        <alternativeName>
            <fullName evidence="14">Flavokinase</fullName>
        </alternativeName>
    </domain>
    <domain>
        <recommendedName>
            <fullName evidence="14">FMN adenylyltransferase</fullName>
            <ecNumber evidence="14">2.7.7.2</ecNumber>
        </recommendedName>
        <alternativeName>
            <fullName evidence="14">FAD pyrophosphorylase</fullName>
        </alternativeName>
        <alternativeName>
            <fullName evidence="14">FAD synthase</fullName>
        </alternativeName>
    </domain>
</protein>
<keyword evidence="5 14" id="KW-0808">Transferase</keyword>
<keyword evidence="10 14" id="KW-0067">ATP-binding</keyword>
<dbReference type="Gene3D" id="2.40.30.30">
    <property type="entry name" value="Riboflavin kinase-like"/>
    <property type="match status" value="1"/>
</dbReference>
<dbReference type="SUPFAM" id="SSF82114">
    <property type="entry name" value="Riboflavin kinase-like"/>
    <property type="match status" value="1"/>
</dbReference>
<evidence type="ECO:0000256" key="1">
    <source>
        <dbReference type="ARBA" id="ARBA00004726"/>
    </source>
</evidence>
<evidence type="ECO:0000256" key="11">
    <source>
        <dbReference type="ARBA" id="ARBA00023268"/>
    </source>
</evidence>
<evidence type="ECO:0000313" key="17">
    <source>
        <dbReference type="Proteomes" id="UP000324143"/>
    </source>
</evidence>
<keyword evidence="17" id="KW-1185">Reference proteome</keyword>
<evidence type="ECO:0000256" key="9">
    <source>
        <dbReference type="ARBA" id="ARBA00022827"/>
    </source>
</evidence>
<keyword evidence="11" id="KW-0511">Multifunctional enzyme</keyword>
<dbReference type="EC" id="2.7.1.26" evidence="14"/>
<dbReference type="Gene3D" id="3.40.50.620">
    <property type="entry name" value="HUPs"/>
    <property type="match status" value="1"/>
</dbReference>
<keyword evidence="8 14" id="KW-0418">Kinase</keyword>
<dbReference type="GO" id="GO:0009398">
    <property type="term" value="P:FMN biosynthetic process"/>
    <property type="evidence" value="ECO:0007669"/>
    <property type="project" value="UniProtKB-UniRule"/>
</dbReference>
<evidence type="ECO:0000256" key="4">
    <source>
        <dbReference type="ARBA" id="ARBA00022643"/>
    </source>
</evidence>
<evidence type="ECO:0000256" key="10">
    <source>
        <dbReference type="ARBA" id="ARBA00022840"/>
    </source>
</evidence>
<keyword evidence="9 14" id="KW-0274">FAD</keyword>
<dbReference type="PIRSF" id="PIRSF004491">
    <property type="entry name" value="FAD_Synth"/>
    <property type="match status" value="1"/>
</dbReference>
<dbReference type="NCBIfam" id="TIGR00083">
    <property type="entry name" value="ribF"/>
    <property type="match status" value="1"/>
</dbReference>
<dbReference type="AlphaFoldDB" id="A0A5D0MJ82"/>
<dbReference type="Pfam" id="PF01687">
    <property type="entry name" value="Flavokinase"/>
    <property type="match status" value="1"/>
</dbReference>
<dbReference type="GO" id="GO:0003919">
    <property type="term" value="F:FMN adenylyltransferase activity"/>
    <property type="evidence" value="ECO:0007669"/>
    <property type="project" value="UniProtKB-UniRule"/>
</dbReference>
<accession>A0A5D0MJ82</accession>
<dbReference type="InterPro" id="IPR015864">
    <property type="entry name" value="FAD_synthase"/>
</dbReference>
<comment type="pathway">
    <text evidence="1 14">Cofactor biosynthesis; FAD biosynthesis; FAD from FMN: step 1/1.</text>
</comment>
<dbReference type="InterPro" id="IPR023468">
    <property type="entry name" value="Riboflavin_kinase"/>
</dbReference>
<evidence type="ECO:0000313" key="16">
    <source>
        <dbReference type="EMBL" id="TYB31985.1"/>
    </source>
</evidence>
<keyword evidence="7 14" id="KW-0547">Nucleotide-binding</keyword>
<evidence type="ECO:0000259" key="15">
    <source>
        <dbReference type="SMART" id="SM00904"/>
    </source>
</evidence>
<reference evidence="16" key="1">
    <citation type="submission" date="2019-08" db="EMBL/GenBank/DDBJ databases">
        <title>Genomic characterization of a novel candidate phylum (ARYD3) from a high temperature, high salinity tertiary oil reservoir in north central Oklahoma, USA.</title>
        <authorList>
            <person name="Youssef N.H."/>
            <person name="Yadav A."/>
            <person name="Elshahed M.S."/>
        </authorList>
    </citation>
    <scope>NUCLEOTIDE SEQUENCE [LARGE SCALE GENOMIC DNA]</scope>
    <source>
        <strain evidence="16">ARYD3</strain>
    </source>
</reference>
<evidence type="ECO:0000256" key="8">
    <source>
        <dbReference type="ARBA" id="ARBA00022777"/>
    </source>
</evidence>
<comment type="caution">
    <text evidence="16">The sequence shown here is derived from an EMBL/GenBank/DDBJ whole genome shotgun (WGS) entry which is preliminary data.</text>
</comment>
<evidence type="ECO:0000256" key="5">
    <source>
        <dbReference type="ARBA" id="ARBA00022679"/>
    </source>
</evidence>
<evidence type="ECO:0000256" key="13">
    <source>
        <dbReference type="ARBA" id="ARBA00049494"/>
    </source>
</evidence>
<dbReference type="UniPathway" id="UPA00277">
    <property type="reaction ID" value="UER00407"/>
</dbReference>
<keyword evidence="3 14" id="KW-0285">Flavoprotein</keyword>
<evidence type="ECO:0000256" key="14">
    <source>
        <dbReference type="PIRNR" id="PIRNR004491"/>
    </source>
</evidence>
<dbReference type="GO" id="GO:0006747">
    <property type="term" value="P:FAD biosynthetic process"/>
    <property type="evidence" value="ECO:0007669"/>
    <property type="project" value="UniProtKB-UniRule"/>
</dbReference>
<dbReference type="InterPro" id="IPR014729">
    <property type="entry name" value="Rossmann-like_a/b/a_fold"/>
</dbReference>
<dbReference type="GO" id="GO:0005524">
    <property type="term" value="F:ATP binding"/>
    <property type="evidence" value="ECO:0007669"/>
    <property type="project" value="UniProtKB-UniRule"/>
</dbReference>
<evidence type="ECO:0000256" key="12">
    <source>
        <dbReference type="ARBA" id="ARBA00047880"/>
    </source>
</evidence>
<proteinExistence type="inferred from homology"/>
<dbReference type="EMBL" id="VSIX01000012">
    <property type="protein sequence ID" value="TYB31985.1"/>
    <property type="molecule type" value="Genomic_DNA"/>
</dbReference>
<keyword evidence="6 14" id="KW-0548">Nucleotidyltransferase</keyword>
<evidence type="ECO:0000256" key="3">
    <source>
        <dbReference type="ARBA" id="ARBA00022630"/>
    </source>
</evidence>
<dbReference type="Pfam" id="PF06574">
    <property type="entry name" value="FAD_syn"/>
    <property type="match status" value="1"/>
</dbReference>
<dbReference type="NCBIfam" id="NF004162">
    <property type="entry name" value="PRK05627.1-5"/>
    <property type="match status" value="1"/>
</dbReference>
<dbReference type="PANTHER" id="PTHR22749:SF6">
    <property type="entry name" value="RIBOFLAVIN KINASE"/>
    <property type="match status" value="1"/>
</dbReference>
<dbReference type="FunFam" id="3.40.50.620:FF:000021">
    <property type="entry name" value="Riboflavin biosynthesis protein"/>
    <property type="match status" value="1"/>
</dbReference>
<keyword evidence="4 14" id="KW-0288">FMN</keyword>
<comment type="similarity">
    <text evidence="14">Belongs to the ribF family.</text>
</comment>
<comment type="catalytic activity">
    <reaction evidence="13 14">
        <text>FMN + ATP + H(+) = FAD + diphosphate</text>
        <dbReference type="Rhea" id="RHEA:17237"/>
        <dbReference type="ChEBI" id="CHEBI:15378"/>
        <dbReference type="ChEBI" id="CHEBI:30616"/>
        <dbReference type="ChEBI" id="CHEBI:33019"/>
        <dbReference type="ChEBI" id="CHEBI:57692"/>
        <dbReference type="ChEBI" id="CHEBI:58210"/>
        <dbReference type="EC" id="2.7.7.2"/>
    </reaction>
</comment>
<evidence type="ECO:0000256" key="6">
    <source>
        <dbReference type="ARBA" id="ARBA00022695"/>
    </source>
</evidence>
<dbReference type="SUPFAM" id="SSF52374">
    <property type="entry name" value="Nucleotidylyl transferase"/>
    <property type="match status" value="1"/>
</dbReference>
<dbReference type="SMART" id="SM00904">
    <property type="entry name" value="Flavokinase"/>
    <property type="match status" value="1"/>
</dbReference>
<dbReference type="UniPathway" id="UPA00276">
    <property type="reaction ID" value="UER00406"/>
</dbReference>
<gene>
    <name evidence="16" type="ORF">FXF47_01205</name>
</gene>
<name>A0A5D0MJ82_9BACT</name>
<dbReference type="CDD" id="cd02064">
    <property type="entry name" value="FAD_synthetase_N"/>
    <property type="match status" value="1"/>
</dbReference>